<proteinExistence type="predicted"/>
<keyword evidence="1" id="KW-0472">Membrane</keyword>
<evidence type="ECO:0000256" key="1">
    <source>
        <dbReference type="SAM" id="Phobius"/>
    </source>
</evidence>
<dbReference type="EMBL" id="KY774314">
    <property type="protein sequence ID" value="ART30803.1"/>
    <property type="molecule type" value="Genomic_DNA"/>
</dbReference>
<geneLocation type="mitochondrion" evidence="2"/>
<feature type="transmembrane region" description="Helical" evidence="1">
    <location>
        <begin position="12"/>
        <end position="33"/>
    </location>
</feature>
<evidence type="ECO:0000313" key="2">
    <source>
        <dbReference type="EMBL" id="ART30803.1"/>
    </source>
</evidence>
<name>A0A1Y0B081_9LAMI</name>
<keyword evidence="1" id="KW-1133">Transmembrane helix</keyword>
<accession>A0A1Y0B081</accession>
<reference evidence="2" key="1">
    <citation type="submission" date="2017-03" db="EMBL/GenBank/DDBJ databases">
        <title>The mitochondrial genome of the carnivorous plant Utricularia reniformis (Lentibulariaceae): structure, comparative analysis and evolutionary landmarks.</title>
        <authorList>
            <person name="Silva S.R."/>
            <person name="Alvarenga D.O."/>
            <person name="Michael T.P."/>
            <person name="Miranda V.F.O."/>
            <person name="Varani A.M."/>
        </authorList>
    </citation>
    <scope>NUCLEOTIDE SEQUENCE</scope>
</reference>
<organism evidence="2">
    <name type="scientific">Utricularia reniformis</name>
    <dbReference type="NCBI Taxonomy" id="192314"/>
    <lineage>
        <taxon>Eukaryota</taxon>
        <taxon>Viridiplantae</taxon>
        <taxon>Streptophyta</taxon>
        <taxon>Embryophyta</taxon>
        <taxon>Tracheophyta</taxon>
        <taxon>Spermatophyta</taxon>
        <taxon>Magnoliopsida</taxon>
        <taxon>eudicotyledons</taxon>
        <taxon>Gunneridae</taxon>
        <taxon>Pentapetalae</taxon>
        <taxon>asterids</taxon>
        <taxon>lamiids</taxon>
        <taxon>Lamiales</taxon>
        <taxon>Lentibulariaceae</taxon>
        <taxon>Utricularia</taxon>
    </lineage>
</organism>
<keyword evidence="1" id="KW-0812">Transmembrane</keyword>
<keyword evidence="2" id="KW-0496">Mitochondrion</keyword>
<gene>
    <name evidence="2" type="ORF">AEK19_MT0548</name>
</gene>
<dbReference type="AlphaFoldDB" id="A0A1Y0B081"/>
<sequence length="60" mass="7333">MLVDRIFHYSSMIQSILSYFLPFHYIFEVAIVIKKNLFNRFLIHRYYIGFESDFGSIYID</sequence>
<protein>
    <submittedName>
        <fullName evidence="2">Uncharacterized protein</fullName>
    </submittedName>
</protein>